<accession>A0ABN5BAD2</accession>
<evidence type="ECO:0000256" key="4">
    <source>
        <dbReference type="ARBA" id="ARBA00023027"/>
    </source>
</evidence>
<sequence length="261" mass="27204">MNQLPIFLNLRDRPVILLGDGEAADAKRRLIARSGGICVGEDNHDARLAIVALEDEDEAIAAVARLKARGLIVNAVDRPALCDFTTPAIIDRDPVLIAIGTGGASAGLAKALRQRLEGLLPATLGDLARRLDAARDAIRQRWPGGAECRRAIDAALAPGGTLDPLSDHAADAVAVWIAGGGAGVSAGRYEIAIASPDPDELTLRQVRLLGSADLVLHPSDMPPAILARARADAAMRIDDEEDGAPEGVVVRLIWAPTAGSS</sequence>
<evidence type="ECO:0000256" key="2">
    <source>
        <dbReference type="ARBA" id="ARBA00012400"/>
    </source>
</evidence>
<keyword evidence="5" id="KW-0627">Porphyrin biosynthesis</keyword>
<evidence type="ECO:0000256" key="6">
    <source>
        <dbReference type="ARBA" id="ARBA00047561"/>
    </source>
</evidence>
<dbReference type="EC" id="1.3.1.76" evidence="2"/>
<comment type="catalytic activity">
    <reaction evidence="6">
        <text>precorrin-2 + NAD(+) = sirohydrochlorin + NADH + 2 H(+)</text>
        <dbReference type="Rhea" id="RHEA:15613"/>
        <dbReference type="ChEBI" id="CHEBI:15378"/>
        <dbReference type="ChEBI" id="CHEBI:57540"/>
        <dbReference type="ChEBI" id="CHEBI:57945"/>
        <dbReference type="ChEBI" id="CHEBI:58351"/>
        <dbReference type="ChEBI" id="CHEBI:58827"/>
        <dbReference type="EC" id="1.3.1.76"/>
    </reaction>
</comment>
<proteinExistence type="predicted"/>
<dbReference type="Proteomes" id="UP000258016">
    <property type="component" value="Chromosome"/>
</dbReference>
<dbReference type="Gene3D" id="3.30.160.110">
    <property type="entry name" value="Siroheme synthase, domain 2"/>
    <property type="match status" value="1"/>
</dbReference>
<evidence type="ECO:0000256" key="1">
    <source>
        <dbReference type="ARBA" id="ARBA00005010"/>
    </source>
</evidence>
<name>A0ABN5BAD2_9SPHN</name>
<keyword evidence="3" id="KW-0560">Oxidoreductase</keyword>
<evidence type="ECO:0000256" key="3">
    <source>
        <dbReference type="ARBA" id="ARBA00023002"/>
    </source>
</evidence>
<dbReference type="Gene3D" id="3.40.1010.10">
    <property type="entry name" value="Cobalt-precorrin-4 Transmethylase, Domain 1"/>
    <property type="match status" value="1"/>
</dbReference>
<dbReference type="SUPFAM" id="SSF51735">
    <property type="entry name" value="NAD(P)-binding Rossmann-fold domains"/>
    <property type="match status" value="1"/>
</dbReference>
<dbReference type="EMBL" id="CP020083">
    <property type="protein sequence ID" value="ASR52624.1"/>
    <property type="molecule type" value="Genomic_DNA"/>
</dbReference>
<dbReference type="SUPFAM" id="SSF75615">
    <property type="entry name" value="Siroheme synthase middle domains-like"/>
    <property type="match status" value="1"/>
</dbReference>
<protein>
    <recommendedName>
        <fullName evidence="2">precorrin-2 dehydrogenase</fullName>
        <ecNumber evidence="2">1.3.1.76</ecNumber>
    </recommendedName>
</protein>
<organism evidence="7 8">
    <name type="scientific">Blastomonas fulva</name>
    <dbReference type="NCBI Taxonomy" id="1550728"/>
    <lineage>
        <taxon>Bacteria</taxon>
        <taxon>Pseudomonadati</taxon>
        <taxon>Pseudomonadota</taxon>
        <taxon>Alphaproteobacteria</taxon>
        <taxon>Sphingomonadales</taxon>
        <taxon>Sphingomonadaceae</taxon>
        <taxon>Blastomonas</taxon>
    </lineage>
</organism>
<comment type="pathway">
    <text evidence="1">Porphyrin-containing compound metabolism; siroheme biosynthesis; sirohydrochlorin from precorrin-2: step 1/1.</text>
</comment>
<evidence type="ECO:0000313" key="8">
    <source>
        <dbReference type="Proteomes" id="UP000258016"/>
    </source>
</evidence>
<dbReference type="InterPro" id="IPR006367">
    <property type="entry name" value="Sirohaem_synthase_N"/>
</dbReference>
<dbReference type="Gene3D" id="3.40.50.720">
    <property type="entry name" value="NAD(P)-binding Rossmann-like Domain"/>
    <property type="match status" value="1"/>
</dbReference>
<dbReference type="PANTHER" id="PTHR35330:SF1">
    <property type="entry name" value="SIROHEME BIOSYNTHESIS PROTEIN MET8"/>
    <property type="match status" value="1"/>
</dbReference>
<dbReference type="InterPro" id="IPR028161">
    <property type="entry name" value="Met8-like"/>
</dbReference>
<dbReference type="RefSeq" id="WP_117352849.1">
    <property type="nucleotide sequence ID" value="NZ_CP020083.1"/>
</dbReference>
<dbReference type="InterPro" id="IPR036291">
    <property type="entry name" value="NAD(P)-bd_dom_sf"/>
</dbReference>
<dbReference type="GeneID" id="303486913"/>
<reference evidence="7 8" key="1">
    <citation type="submission" date="2017-03" db="EMBL/GenBank/DDBJ databases">
        <title>Complete genome sequence of Blastomonas fulva degrading microcsystin LR.</title>
        <authorList>
            <person name="Lee H.-g."/>
            <person name="Jin L."/>
            <person name="oh H.-M."/>
        </authorList>
    </citation>
    <scope>NUCLEOTIDE SEQUENCE [LARGE SCALE GENOMIC DNA]</scope>
    <source>
        <strain evidence="7 8">T2</strain>
    </source>
</reference>
<dbReference type="PANTHER" id="PTHR35330">
    <property type="entry name" value="SIROHEME BIOSYNTHESIS PROTEIN MET8"/>
    <property type="match status" value="1"/>
</dbReference>
<gene>
    <name evidence="7" type="ORF">B5J99_15105</name>
</gene>
<dbReference type="Pfam" id="PF13241">
    <property type="entry name" value="NAD_binding_7"/>
    <property type="match status" value="1"/>
</dbReference>
<keyword evidence="4" id="KW-0520">NAD</keyword>
<dbReference type="InterPro" id="IPR014777">
    <property type="entry name" value="4pyrrole_Mease_sub1"/>
</dbReference>
<keyword evidence="8" id="KW-1185">Reference proteome</keyword>
<evidence type="ECO:0000313" key="7">
    <source>
        <dbReference type="EMBL" id="ASR52624.1"/>
    </source>
</evidence>
<dbReference type="NCBIfam" id="TIGR01470">
    <property type="entry name" value="cysG_Nterm"/>
    <property type="match status" value="1"/>
</dbReference>
<evidence type="ECO:0000256" key="5">
    <source>
        <dbReference type="ARBA" id="ARBA00023244"/>
    </source>
</evidence>